<name>U2PKD0_EUBRA</name>
<proteinExistence type="predicted"/>
<sequence>MLAGMNTFGYQSVWREARHEKNRAWKRCFSNGSEEVLITKGTASAVPEYSGSTSRTWGIREA</sequence>
<dbReference type="HOGENOM" id="CLU_2897475_0_0_9"/>
<dbReference type="EMBL" id="AWVJ01000128">
    <property type="protein sequence ID" value="ERK44219.1"/>
    <property type="molecule type" value="Genomic_DNA"/>
</dbReference>
<keyword evidence="2" id="KW-1185">Reference proteome</keyword>
<organism evidence="1 2">
    <name type="scientific">Eubacterium ramulus ATCC 29099</name>
    <dbReference type="NCBI Taxonomy" id="1256908"/>
    <lineage>
        <taxon>Bacteria</taxon>
        <taxon>Bacillati</taxon>
        <taxon>Bacillota</taxon>
        <taxon>Clostridia</taxon>
        <taxon>Eubacteriales</taxon>
        <taxon>Eubacteriaceae</taxon>
        <taxon>Eubacterium</taxon>
    </lineage>
</organism>
<comment type="caution">
    <text evidence="1">The sequence shown here is derived from an EMBL/GenBank/DDBJ whole genome shotgun (WGS) entry which is preliminary data.</text>
</comment>
<dbReference type="Proteomes" id="UP000016608">
    <property type="component" value="Unassembled WGS sequence"/>
</dbReference>
<dbReference type="AlphaFoldDB" id="U2PKD0"/>
<gene>
    <name evidence="1" type="ORF">HMPREF0373_02113</name>
</gene>
<evidence type="ECO:0000313" key="1">
    <source>
        <dbReference type="EMBL" id="ERK44219.1"/>
    </source>
</evidence>
<evidence type="ECO:0000313" key="2">
    <source>
        <dbReference type="Proteomes" id="UP000016608"/>
    </source>
</evidence>
<protein>
    <submittedName>
        <fullName evidence="1">Uncharacterized protein</fullName>
    </submittedName>
</protein>
<accession>U2PKD0</accession>
<reference evidence="1 2" key="1">
    <citation type="submission" date="2013-06" db="EMBL/GenBank/DDBJ databases">
        <authorList>
            <person name="Weinstock G."/>
            <person name="Sodergren E."/>
            <person name="Lobos E.A."/>
            <person name="Fulton L."/>
            <person name="Fulton R."/>
            <person name="Courtney L."/>
            <person name="Fronick C."/>
            <person name="O'Laughlin M."/>
            <person name="Godfrey J."/>
            <person name="Wilson R.M."/>
            <person name="Miner T."/>
            <person name="Farmer C."/>
            <person name="Delehaunty K."/>
            <person name="Cordes M."/>
            <person name="Minx P."/>
            <person name="Tomlinson C."/>
            <person name="Chen J."/>
            <person name="Wollam A."/>
            <person name="Pepin K.H."/>
            <person name="Bhonagiri V."/>
            <person name="Zhang X."/>
            <person name="Warren W."/>
            <person name="Mitreva M."/>
            <person name="Mardis E.R."/>
            <person name="Wilson R.K."/>
        </authorList>
    </citation>
    <scope>NUCLEOTIDE SEQUENCE [LARGE SCALE GENOMIC DNA]</scope>
    <source>
        <strain evidence="1 2">ATCC 29099</strain>
    </source>
</reference>